<evidence type="ECO:0000256" key="1">
    <source>
        <dbReference type="ARBA" id="ARBA00004377"/>
    </source>
</evidence>
<dbReference type="GO" id="GO:0005886">
    <property type="term" value="C:plasma membrane"/>
    <property type="evidence" value="ECO:0007669"/>
    <property type="project" value="UniProtKB-SubCell"/>
</dbReference>
<accession>A0A1V2DVJ7</accession>
<dbReference type="InterPro" id="IPR012902">
    <property type="entry name" value="N_methyl_site"/>
</dbReference>
<comment type="similarity">
    <text evidence="9">Belongs to the GSP H family.</text>
</comment>
<dbReference type="OrthoDB" id="6886961at2"/>
<dbReference type="NCBIfam" id="TIGR02532">
    <property type="entry name" value="IV_pilin_GFxxxE"/>
    <property type="match status" value="1"/>
</dbReference>
<evidence type="ECO:0000256" key="6">
    <source>
        <dbReference type="ARBA" id="ARBA00022692"/>
    </source>
</evidence>
<evidence type="ECO:0000256" key="11">
    <source>
        <dbReference type="SAM" id="Phobius"/>
    </source>
</evidence>
<dbReference type="STRING" id="135739.BTO32_04610"/>
<keyword evidence="6 11" id="KW-0812">Transmembrane</keyword>
<dbReference type="Proteomes" id="UP000189339">
    <property type="component" value="Unassembled WGS sequence"/>
</dbReference>
<organism evidence="13 14">
    <name type="scientific">Marinobacter lutaoensis</name>
    <dbReference type="NCBI Taxonomy" id="135739"/>
    <lineage>
        <taxon>Bacteria</taxon>
        <taxon>Pseudomonadati</taxon>
        <taxon>Pseudomonadota</taxon>
        <taxon>Gammaproteobacteria</taxon>
        <taxon>Pseudomonadales</taxon>
        <taxon>Marinobacteraceae</taxon>
        <taxon>Marinobacter</taxon>
    </lineage>
</organism>
<dbReference type="Pfam" id="PF07963">
    <property type="entry name" value="N_methyl"/>
    <property type="match status" value="1"/>
</dbReference>
<dbReference type="GO" id="GO:0015628">
    <property type="term" value="P:protein secretion by the type II secretion system"/>
    <property type="evidence" value="ECO:0007669"/>
    <property type="project" value="InterPro"/>
</dbReference>
<gene>
    <name evidence="13" type="ORF">BTO32_04610</name>
</gene>
<keyword evidence="5" id="KW-0997">Cell inner membrane</keyword>
<proteinExistence type="inferred from homology"/>
<dbReference type="AlphaFoldDB" id="A0A1V2DVJ7"/>
<reference evidence="13 14" key="1">
    <citation type="submission" date="2016-12" db="EMBL/GenBank/DDBJ databases">
        <title>Marinobacter lutaoensis whole genome sequencing.</title>
        <authorList>
            <person name="Verma A."/>
            <person name="Krishnamurthi S."/>
        </authorList>
    </citation>
    <scope>NUCLEOTIDE SEQUENCE [LARGE SCALE GENOMIC DNA]</scope>
    <source>
        <strain evidence="13 14">T5054</strain>
    </source>
</reference>
<comment type="subcellular location">
    <subcellularLocation>
        <location evidence="1">Cell inner membrane</location>
        <topology evidence="1">Single-pass membrane protein</topology>
    </subcellularLocation>
</comment>
<dbReference type="InterPro" id="IPR022346">
    <property type="entry name" value="T2SS_GspH"/>
</dbReference>
<evidence type="ECO:0000256" key="2">
    <source>
        <dbReference type="ARBA" id="ARBA00021549"/>
    </source>
</evidence>
<evidence type="ECO:0000313" key="13">
    <source>
        <dbReference type="EMBL" id="ONF44734.1"/>
    </source>
</evidence>
<keyword evidence="14" id="KW-1185">Reference proteome</keyword>
<keyword evidence="3" id="KW-1003">Cell membrane</keyword>
<dbReference type="SUPFAM" id="SSF54523">
    <property type="entry name" value="Pili subunits"/>
    <property type="match status" value="1"/>
</dbReference>
<keyword evidence="7 11" id="KW-1133">Transmembrane helix</keyword>
<dbReference type="Pfam" id="PF12019">
    <property type="entry name" value="GspH"/>
    <property type="match status" value="1"/>
</dbReference>
<comment type="caution">
    <text evidence="13">The sequence shown here is derived from an EMBL/GenBank/DDBJ whole genome shotgun (WGS) entry which is preliminary data.</text>
</comment>
<evidence type="ECO:0000256" key="10">
    <source>
        <dbReference type="ARBA" id="ARBA00030775"/>
    </source>
</evidence>
<dbReference type="InterPro" id="IPR045584">
    <property type="entry name" value="Pilin-like"/>
</dbReference>
<evidence type="ECO:0000313" key="14">
    <source>
        <dbReference type="Proteomes" id="UP000189339"/>
    </source>
</evidence>
<dbReference type="PROSITE" id="PS00409">
    <property type="entry name" value="PROKAR_NTER_METHYL"/>
    <property type="match status" value="1"/>
</dbReference>
<protein>
    <recommendedName>
        <fullName evidence="2">Type II secretion system protein H</fullName>
    </recommendedName>
    <alternativeName>
        <fullName evidence="10">General secretion pathway protein H</fullName>
    </alternativeName>
</protein>
<sequence>MNRATQGGLTLVELIISLVIVSILVFSAVPSFSTLINDSRATAEANDLLGFFVLARQQSILSGRIVTVCPVSANLKCGRNWNDPLYAFFDPENRRQITDTRDIIRILSPPDSGRRFASSLSRSYFQYRADGMIYSDLGNITWCPDNSDSRRSAHLVISRGGRVRLARDTDGDGIPNRADGHNVRC</sequence>
<dbReference type="Gene3D" id="3.55.40.10">
    <property type="entry name" value="minor pseudopilin epsh domain"/>
    <property type="match status" value="1"/>
</dbReference>
<feature type="transmembrane region" description="Helical" evidence="11">
    <location>
        <begin position="7"/>
        <end position="29"/>
    </location>
</feature>
<evidence type="ECO:0000256" key="3">
    <source>
        <dbReference type="ARBA" id="ARBA00022475"/>
    </source>
</evidence>
<evidence type="ECO:0000256" key="5">
    <source>
        <dbReference type="ARBA" id="ARBA00022519"/>
    </source>
</evidence>
<evidence type="ECO:0000256" key="8">
    <source>
        <dbReference type="ARBA" id="ARBA00023136"/>
    </source>
</evidence>
<feature type="domain" description="General secretion pathway GspH" evidence="12">
    <location>
        <begin position="44"/>
        <end position="161"/>
    </location>
</feature>
<evidence type="ECO:0000259" key="12">
    <source>
        <dbReference type="Pfam" id="PF12019"/>
    </source>
</evidence>
<dbReference type="EMBL" id="MSCW01000003">
    <property type="protein sequence ID" value="ONF44734.1"/>
    <property type="molecule type" value="Genomic_DNA"/>
</dbReference>
<evidence type="ECO:0000256" key="9">
    <source>
        <dbReference type="ARBA" id="ARBA00025772"/>
    </source>
</evidence>
<name>A0A1V2DVJ7_9GAMM</name>
<keyword evidence="4" id="KW-0488">Methylation</keyword>
<evidence type="ECO:0000256" key="7">
    <source>
        <dbReference type="ARBA" id="ARBA00022989"/>
    </source>
</evidence>
<keyword evidence="8 11" id="KW-0472">Membrane</keyword>
<evidence type="ECO:0000256" key="4">
    <source>
        <dbReference type="ARBA" id="ARBA00022481"/>
    </source>
</evidence>
<dbReference type="GO" id="GO:0015627">
    <property type="term" value="C:type II protein secretion system complex"/>
    <property type="evidence" value="ECO:0007669"/>
    <property type="project" value="InterPro"/>
</dbReference>
<dbReference type="RefSeq" id="WP_076723284.1">
    <property type="nucleotide sequence ID" value="NZ_MSCW01000003.1"/>
</dbReference>